<proteinExistence type="predicted"/>
<reference evidence="3" key="1">
    <citation type="journal article" date="2020" name="New Phytol.">
        <title>Comparative genomics reveals dynamic genome evolution in host specialist ectomycorrhizal fungi.</title>
        <authorList>
            <person name="Lofgren L.A."/>
            <person name="Nguyen N.H."/>
            <person name="Vilgalys R."/>
            <person name="Ruytinx J."/>
            <person name="Liao H.L."/>
            <person name="Branco S."/>
            <person name="Kuo A."/>
            <person name="LaButti K."/>
            <person name="Lipzen A."/>
            <person name="Andreopoulos W."/>
            <person name="Pangilinan J."/>
            <person name="Riley R."/>
            <person name="Hundley H."/>
            <person name="Na H."/>
            <person name="Barry K."/>
            <person name="Grigoriev I.V."/>
            <person name="Stajich J.E."/>
            <person name="Kennedy P.G."/>
        </authorList>
    </citation>
    <scope>NUCLEOTIDE SEQUENCE</scope>
    <source>
        <strain evidence="3">S12</strain>
    </source>
</reference>
<evidence type="ECO:0000256" key="1">
    <source>
        <dbReference type="SAM" id="MobiDB-lite"/>
    </source>
</evidence>
<sequence length="664" mass="73315">MISADDIPDPLPSTVSAPSTVSKRPPKDGWDQGRPDPKTYKSSVVIAPPVASRATAPAQGPEIESQAALLAALLQEASRRSSTASSASDRGNRNLPFALIPPFEVTAVEGDVDLNQPTVTRLTKTAEVAPILHHLILLIFLSMSLSFMNFIAHYPDIPAQLLLAGTSTQGTSARSSGTANNSRALHGVVPRISHNLKGKQKDIEVPSSVDRNCRLPETTFTFSPLPSFPNIPPPPPTAGPSQCSPPGDPIPTSFGQPAPSDNGMASVMTWFSNGLSHLATTMEANSSLSTKKLEEDISVIRTQLNHLSGNMKGTPVIPNNRRQRKFAGFVPDPADRVDVPEAPTRQSKVTYNHFKGCICHHTQLLLKVEDYKQLTSINCSLTEEERDAYCERHPDRINITSDNFRLDLTDNCNLLFNCDAVVIFAFDFIKKIKELGWYADSNIPEQCLRGQDKERQKQKEERLRRGARNSRKMRLFAEHLQGCAVPGSPFAPQITILEAMGSACCSSDESGDDFDSIHQPQAPLHLSLKKHTKTKNSSFWRISPVWHGIGPSSLMYHIDEHIEEVKSLGILRKPRGNCTRNRLHSNKVNPHIAVPAGLPRNCYNPVWYNSLPLILKLRLDVKDWDWDFCRGGRLQATEDNDMDTTNKCDIPLGIPSAQIPVEIR</sequence>
<evidence type="ECO:0000313" key="3">
    <source>
        <dbReference type="EMBL" id="KAG1785177.1"/>
    </source>
</evidence>
<gene>
    <name evidence="3" type="ORF">HD556DRAFT_1451000</name>
</gene>
<evidence type="ECO:0000256" key="2">
    <source>
        <dbReference type="SAM" id="Phobius"/>
    </source>
</evidence>
<dbReference type="EMBL" id="JABBWE010000117">
    <property type="protein sequence ID" value="KAG1785177.1"/>
    <property type="molecule type" value="Genomic_DNA"/>
</dbReference>
<dbReference type="GeneID" id="64601628"/>
<protein>
    <submittedName>
        <fullName evidence="3">Uncharacterized protein</fullName>
    </submittedName>
</protein>
<dbReference type="RefSeq" id="XP_041152662.1">
    <property type="nucleotide sequence ID" value="XM_041307864.1"/>
</dbReference>
<keyword evidence="2" id="KW-0472">Membrane</keyword>
<feature type="region of interest" description="Disordered" evidence="1">
    <location>
        <begin position="1"/>
        <end position="45"/>
    </location>
</feature>
<dbReference type="AlphaFoldDB" id="A0A9P7DAN1"/>
<keyword evidence="2" id="KW-1133">Transmembrane helix</keyword>
<comment type="caution">
    <text evidence="3">The sequence shown here is derived from an EMBL/GenBank/DDBJ whole genome shotgun (WGS) entry which is preliminary data.</text>
</comment>
<feature type="region of interest" description="Disordered" evidence="1">
    <location>
        <begin position="224"/>
        <end position="259"/>
    </location>
</feature>
<evidence type="ECO:0000313" key="4">
    <source>
        <dbReference type="Proteomes" id="UP000719766"/>
    </source>
</evidence>
<feature type="compositionally biased region" description="Polar residues" evidence="1">
    <location>
        <begin position="13"/>
        <end position="22"/>
    </location>
</feature>
<dbReference type="Proteomes" id="UP000719766">
    <property type="component" value="Unassembled WGS sequence"/>
</dbReference>
<keyword evidence="2" id="KW-0812">Transmembrane</keyword>
<accession>A0A9P7DAN1</accession>
<organism evidence="3 4">
    <name type="scientific">Suillus plorans</name>
    <dbReference type="NCBI Taxonomy" id="116603"/>
    <lineage>
        <taxon>Eukaryota</taxon>
        <taxon>Fungi</taxon>
        <taxon>Dikarya</taxon>
        <taxon>Basidiomycota</taxon>
        <taxon>Agaricomycotina</taxon>
        <taxon>Agaricomycetes</taxon>
        <taxon>Agaricomycetidae</taxon>
        <taxon>Boletales</taxon>
        <taxon>Suillineae</taxon>
        <taxon>Suillaceae</taxon>
        <taxon>Suillus</taxon>
    </lineage>
</organism>
<feature type="compositionally biased region" description="Basic and acidic residues" evidence="1">
    <location>
        <begin position="25"/>
        <end position="39"/>
    </location>
</feature>
<feature type="compositionally biased region" description="Pro residues" evidence="1">
    <location>
        <begin position="226"/>
        <end position="238"/>
    </location>
</feature>
<name>A0A9P7DAN1_9AGAM</name>
<dbReference type="OrthoDB" id="2658401at2759"/>
<keyword evidence="4" id="KW-1185">Reference proteome</keyword>
<feature type="transmembrane region" description="Helical" evidence="2">
    <location>
        <begin position="131"/>
        <end position="152"/>
    </location>
</feature>